<comment type="subcellular location">
    <subcellularLocation>
        <location evidence="1">Golgi apparatus membrane</location>
        <topology evidence="1">Single-pass type II membrane protein</topology>
    </subcellularLocation>
</comment>
<evidence type="ECO:0000256" key="8">
    <source>
        <dbReference type="ARBA" id="ARBA00023136"/>
    </source>
</evidence>
<evidence type="ECO:0000256" key="1">
    <source>
        <dbReference type="ARBA" id="ARBA00004323"/>
    </source>
</evidence>
<dbReference type="CDD" id="cd11574">
    <property type="entry name" value="GH99"/>
    <property type="match status" value="1"/>
</dbReference>
<feature type="non-terminal residue" evidence="9">
    <location>
        <position position="332"/>
    </location>
</feature>
<dbReference type="InParanoid" id="F0Y3K1"/>
<dbReference type="RefSeq" id="XP_009034735.1">
    <property type="nucleotide sequence ID" value="XM_009036487.1"/>
</dbReference>
<sequence length="332" mass="36046">VYAFYYAWYQSPAVDGRWAHWNHEHLPHWDAAVRRRYPPFTHDPDRNDVGAAFFPRLGAYSSADGAVIDAHFAQMAAARVGVAVVSWYPPGKRDPNGPEVDGLVGRLLDAALARGLALCLHLEPWEGRTAAAQLADVAYAVERYGGHAAYHRVDGRPAFFAYDSYQIAAADWRAARRAADDGAWLVGLVLDAAQLDAYVGNGGFDAAYSYFGAARFTQASTPDRWPALVAAAARRGGSFVPCVSPGYDDTRVRPWNGANARSRDGGAYYDDEWRAAVASGARRVAVTSFNEWHEGTQIEAAVPAAPDRDGVPAYADYAPGGADFYLARTAAW</sequence>
<evidence type="ECO:0000256" key="3">
    <source>
        <dbReference type="ARBA" id="ARBA00022692"/>
    </source>
</evidence>
<dbReference type="PANTHER" id="PTHR13572">
    <property type="entry name" value="ENDO-ALPHA-1,2-MANNOSIDASE"/>
    <property type="match status" value="1"/>
</dbReference>
<evidence type="ECO:0000256" key="6">
    <source>
        <dbReference type="ARBA" id="ARBA00022989"/>
    </source>
</evidence>
<gene>
    <name evidence="9" type="ORF">AURANDRAFT_2525</name>
</gene>
<evidence type="ECO:0000256" key="7">
    <source>
        <dbReference type="ARBA" id="ARBA00023034"/>
    </source>
</evidence>
<protein>
    <submittedName>
        <fullName evidence="9">Uncharacterized protein</fullName>
    </submittedName>
</protein>
<dbReference type="Proteomes" id="UP000002729">
    <property type="component" value="Unassembled WGS sequence"/>
</dbReference>
<evidence type="ECO:0000256" key="2">
    <source>
        <dbReference type="ARBA" id="ARBA00009559"/>
    </source>
</evidence>
<dbReference type="EMBL" id="GL833124">
    <property type="protein sequence ID" value="EGB09964.1"/>
    <property type="molecule type" value="Genomic_DNA"/>
</dbReference>
<evidence type="ECO:0000313" key="10">
    <source>
        <dbReference type="Proteomes" id="UP000002729"/>
    </source>
</evidence>
<keyword evidence="4" id="KW-0378">Hydrolase</keyword>
<reference evidence="9 10" key="1">
    <citation type="journal article" date="2011" name="Proc. Natl. Acad. Sci. U.S.A.">
        <title>Niche of harmful alga Aureococcus anophagefferens revealed through ecogenomics.</title>
        <authorList>
            <person name="Gobler C.J."/>
            <person name="Berry D.L."/>
            <person name="Dyhrman S.T."/>
            <person name="Wilhelm S.W."/>
            <person name="Salamov A."/>
            <person name="Lobanov A.V."/>
            <person name="Zhang Y."/>
            <person name="Collier J.L."/>
            <person name="Wurch L.L."/>
            <person name="Kustka A.B."/>
            <person name="Dill B.D."/>
            <person name="Shah M."/>
            <person name="VerBerkmoes N.C."/>
            <person name="Kuo A."/>
            <person name="Terry A."/>
            <person name="Pangilinan J."/>
            <person name="Lindquist E.A."/>
            <person name="Lucas S."/>
            <person name="Paulsen I.T."/>
            <person name="Hattenrath-Lehmann T.K."/>
            <person name="Talmage S.C."/>
            <person name="Walker E.A."/>
            <person name="Koch F."/>
            <person name="Burson A.M."/>
            <person name="Marcoval M.A."/>
            <person name="Tang Y.Z."/>
            <person name="Lecleir G.R."/>
            <person name="Coyne K.J."/>
            <person name="Berg G.M."/>
            <person name="Bertrand E.M."/>
            <person name="Saito M.A."/>
            <person name="Gladyshev V.N."/>
            <person name="Grigoriev I.V."/>
        </authorList>
    </citation>
    <scope>NUCLEOTIDE SEQUENCE [LARGE SCALE GENOMIC DNA]</scope>
    <source>
        <strain evidence="10">CCMP 1984</strain>
    </source>
</reference>
<accession>F0Y3K1</accession>
<keyword evidence="10" id="KW-1185">Reference proteome</keyword>
<organism evidence="10">
    <name type="scientific">Aureococcus anophagefferens</name>
    <name type="common">Harmful bloom alga</name>
    <dbReference type="NCBI Taxonomy" id="44056"/>
    <lineage>
        <taxon>Eukaryota</taxon>
        <taxon>Sar</taxon>
        <taxon>Stramenopiles</taxon>
        <taxon>Ochrophyta</taxon>
        <taxon>Pelagophyceae</taxon>
        <taxon>Pelagomonadales</taxon>
        <taxon>Pelagomonadaceae</taxon>
        <taxon>Aureococcus</taxon>
    </lineage>
</organism>
<comment type="similarity">
    <text evidence="2">Belongs to the glycosyl hydrolase 99 family.</text>
</comment>
<keyword evidence="7" id="KW-0333">Golgi apparatus</keyword>
<feature type="non-terminal residue" evidence="9">
    <location>
        <position position="1"/>
    </location>
</feature>
<name>F0Y3K1_AURAN</name>
<keyword evidence="5" id="KW-0735">Signal-anchor</keyword>
<dbReference type="AlphaFoldDB" id="F0Y3K1"/>
<dbReference type="GeneID" id="20220026"/>
<dbReference type="OMA" id="VHWDHVM"/>
<dbReference type="KEGG" id="aaf:AURANDRAFT_2525"/>
<evidence type="ECO:0000256" key="4">
    <source>
        <dbReference type="ARBA" id="ARBA00022801"/>
    </source>
</evidence>
<dbReference type="GO" id="GO:0000139">
    <property type="term" value="C:Golgi membrane"/>
    <property type="evidence" value="ECO:0007669"/>
    <property type="project" value="UniProtKB-SubCell"/>
</dbReference>
<dbReference type="Gene3D" id="3.20.20.80">
    <property type="entry name" value="Glycosidases"/>
    <property type="match status" value="1"/>
</dbReference>
<dbReference type="PANTHER" id="PTHR13572:SF4">
    <property type="entry name" value="RE57134P"/>
    <property type="match status" value="1"/>
</dbReference>
<dbReference type="InterPro" id="IPR026071">
    <property type="entry name" value="Glyco_Hydrolase_99"/>
</dbReference>
<dbReference type="OrthoDB" id="406152at2759"/>
<keyword evidence="8" id="KW-0472">Membrane</keyword>
<keyword evidence="3" id="KW-0812">Transmembrane</keyword>
<evidence type="ECO:0000313" key="9">
    <source>
        <dbReference type="EMBL" id="EGB09964.1"/>
    </source>
</evidence>
<dbReference type="Pfam" id="PF16317">
    <property type="entry name" value="Glyco_hydro_99"/>
    <property type="match status" value="1"/>
</dbReference>
<proteinExistence type="inferred from homology"/>
<dbReference type="GO" id="GO:0004559">
    <property type="term" value="F:alpha-mannosidase activity"/>
    <property type="evidence" value="ECO:0007669"/>
    <property type="project" value="TreeGrafter"/>
</dbReference>
<evidence type="ECO:0000256" key="5">
    <source>
        <dbReference type="ARBA" id="ARBA00022968"/>
    </source>
</evidence>
<dbReference type="eggNOG" id="ENOG502QPJV">
    <property type="taxonomic scope" value="Eukaryota"/>
</dbReference>
<keyword evidence="6" id="KW-1133">Transmembrane helix</keyword>